<evidence type="ECO:0000313" key="6">
    <source>
        <dbReference type="Proteomes" id="UP000719766"/>
    </source>
</evidence>
<dbReference type="PROSITE" id="PS50294">
    <property type="entry name" value="WD_REPEATS_REGION"/>
    <property type="match status" value="4"/>
</dbReference>
<feature type="domain" description="Heterokaryon incompatibility" evidence="4">
    <location>
        <begin position="786"/>
        <end position="874"/>
    </location>
</feature>
<comment type="caution">
    <text evidence="5">The sequence shown here is derived from an EMBL/GenBank/DDBJ whole genome shotgun (WGS) entry which is preliminary data.</text>
</comment>
<evidence type="ECO:0000256" key="1">
    <source>
        <dbReference type="ARBA" id="ARBA00022574"/>
    </source>
</evidence>
<evidence type="ECO:0000313" key="5">
    <source>
        <dbReference type="EMBL" id="KAG1806507.1"/>
    </source>
</evidence>
<dbReference type="AlphaFoldDB" id="A0A9P7DZ50"/>
<dbReference type="InterPro" id="IPR019775">
    <property type="entry name" value="WD40_repeat_CS"/>
</dbReference>
<dbReference type="InterPro" id="IPR001680">
    <property type="entry name" value="WD40_rpt"/>
</dbReference>
<reference evidence="5" key="1">
    <citation type="journal article" date="2020" name="New Phytol.">
        <title>Comparative genomics reveals dynamic genome evolution in host specialist ectomycorrhizal fungi.</title>
        <authorList>
            <person name="Lofgren L.A."/>
            <person name="Nguyen N.H."/>
            <person name="Vilgalys R."/>
            <person name="Ruytinx J."/>
            <person name="Liao H.L."/>
            <person name="Branco S."/>
            <person name="Kuo A."/>
            <person name="LaButti K."/>
            <person name="Lipzen A."/>
            <person name="Andreopoulos W."/>
            <person name="Pangilinan J."/>
            <person name="Riley R."/>
            <person name="Hundley H."/>
            <person name="Na H."/>
            <person name="Barry K."/>
            <person name="Grigoriev I.V."/>
            <person name="Stajich J.E."/>
            <person name="Kennedy P.G."/>
        </authorList>
    </citation>
    <scope>NUCLEOTIDE SEQUENCE</scope>
    <source>
        <strain evidence="5">S12</strain>
    </source>
</reference>
<feature type="repeat" description="WD" evidence="3">
    <location>
        <begin position="277"/>
        <end position="308"/>
    </location>
</feature>
<feature type="repeat" description="WD" evidence="3">
    <location>
        <begin position="60"/>
        <end position="92"/>
    </location>
</feature>
<evidence type="ECO:0000256" key="3">
    <source>
        <dbReference type="PROSITE-ProRule" id="PRU00221"/>
    </source>
</evidence>
<dbReference type="InterPro" id="IPR011990">
    <property type="entry name" value="TPR-like_helical_dom_sf"/>
</dbReference>
<keyword evidence="6" id="KW-1185">Reference proteome</keyword>
<sequence length="1258" mass="140541">MTEAEYPAIRITTTSQTFKGHEDTLFAVAVFPDRRRMVTASYDKTLCLWDLDDGVVLKIMEGHRFGIRAVAVSRDGKWIASGDFGGELIAWNKDGESLTQPIRVHSKQIWSLDFSPDSTLLASGSVDTTAELWNTQTWQVQGYPINCGPGAEIRCIRYSPSGEYLAIATTINIQIWNPGKRECIKKFQDHSALNGAYNMSLAWTPDGKQLVSAGDECDPTIRIWDPSTWMQVGERWKGHTDFVFMIALNPAGTLLASASGDQQVRLWRLSDRRTIAIFKHPNQVFCVNFSADGKHVLSGGRDDIISKWAVPLLGDVPEDQLSNDALREDTLKEHAANLILVINTTARDACISGDLPTAARLLTQDINADRNNYNSYANRSFVMARKADWDRALDDALKSISIQSSLMGCISKGIAHCGKRQFQDAMKAFDLAFIVSCTRYLRDSCQAIALFNADQHDEAILRVQELATTRPNANFLACGIVEAYLHVQVGMNALNDAHHNEATGHFTAAVNIIGIPSMSDIHSTYDVFAVLFGWDLKSLWRTVHQNWCHAFLRAGRLPEAIKAYRYMMDRADEATKACCLDWSTGKSFVLYTTAGVTDLAASGDDALAVGHYDRAIELYSAAIDLDFATNTVFANRSKARSGKMLWDVALLDAEKVIELNPSSYFGYQLKHAVLHDAHRYDEAIDTFKTMVSKFESAPNTETTNVRQQYVSPSEAEGAIQETIKGQLDDAPHRLLNTSTGRLCNREVQIKAFKMSTEYKELLSSTLKHADLQMERIQDAVAMYFRYAMLSHRWEGTEPSLHDIQGKVVYELDPVGGIAKLQSFCETTRGKGYRWAWIDTCCIDQTNNVELQQSVNSMFIWYRHSALTIIYLSDVPPSSQPGALASSAWNTRGWTVQEFLAPRFVLFYQKDWSLYLDDRSPNHKDSLAIMQEMGNATGINAQALVAFSPGMRDAREKLQWVSARVTTWQEDIAYSLFGIFGVNLPVIYGEKKQRALGRLLQEIVAQSGDISALDWVGQSSEFNSCLPADITSYKAPPYTPPSLSEHDIQLSIPSLRHAMAVDLALEIYAQLDKLSAPRFANCRLHLPCIAFRVIAVKQSRAEDQETYEIKAEGLHDLLITTKDKLNQPSSTRRTMQSFLLVRPWNRDLLELPDLAEPSGLAELPDVADDTQSEEVYWSAPGSPLQNSPGGFPEAQESVDLELSDRALRLIVHLEQPFGAFLLAHQRGGEYKRVASDHDIIAQVKDLSSIPDMVKTLEIL</sequence>
<keyword evidence="1 3" id="KW-0853">WD repeat</keyword>
<dbReference type="InterPro" id="IPR036322">
    <property type="entry name" value="WD40_repeat_dom_sf"/>
</dbReference>
<accession>A0A9P7DZ50</accession>
<dbReference type="PROSITE" id="PS50082">
    <property type="entry name" value="WD_REPEATS_2"/>
    <property type="match status" value="5"/>
</dbReference>
<dbReference type="InterPro" id="IPR010730">
    <property type="entry name" value="HET"/>
</dbReference>
<gene>
    <name evidence="5" type="ORF">HD556DRAFT_1436459</name>
</gene>
<keyword evidence="2" id="KW-0677">Repeat</keyword>
<dbReference type="OrthoDB" id="2423701at2759"/>
<dbReference type="PANTHER" id="PTHR10622:SF10">
    <property type="entry name" value="HET DOMAIN-CONTAINING PROTEIN"/>
    <property type="match status" value="1"/>
</dbReference>
<dbReference type="PRINTS" id="PR00320">
    <property type="entry name" value="GPROTEINBRPT"/>
</dbReference>
<feature type="repeat" description="WD" evidence="3">
    <location>
        <begin position="18"/>
        <end position="59"/>
    </location>
</feature>
<feature type="repeat" description="WD" evidence="3">
    <location>
        <begin position="236"/>
        <end position="277"/>
    </location>
</feature>
<protein>
    <recommendedName>
        <fullName evidence="4">Heterokaryon incompatibility domain-containing protein</fullName>
    </recommendedName>
</protein>
<dbReference type="RefSeq" id="XP_041166978.1">
    <property type="nucleotide sequence ID" value="XM_041305575.1"/>
</dbReference>
<dbReference type="SMART" id="SM00320">
    <property type="entry name" value="WD40"/>
    <property type="match status" value="8"/>
</dbReference>
<dbReference type="SUPFAM" id="SSF50978">
    <property type="entry name" value="WD40 repeat-like"/>
    <property type="match status" value="1"/>
</dbReference>
<dbReference type="PANTHER" id="PTHR10622">
    <property type="entry name" value="HET DOMAIN-CONTAINING PROTEIN"/>
    <property type="match status" value="1"/>
</dbReference>
<evidence type="ECO:0000256" key="2">
    <source>
        <dbReference type="ARBA" id="ARBA00022737"/>
    </source>
</evidence>
<dbReference type="Gene3D" id="2.130.10.10">
    <property type="entry name" value="YVTN repeat-like/Quinoprotein amine dehydrogenase"/>
    <property type="match status" value="2"/>
</dbReference>
<evidence type="ECO:0000259" key="4">
    <source>
        <dbReference type="Pfam" id="PF06985"/>
    </source>
</evidence>
<dbReference type="GeneID" id="64599339"/>
<organism evidence="5 6">
    <name type="scientific">Suillus plorans</name>
    <dbReference type="NCBI Taxonomy" id="116603"/>
    <lineage>
        <taxon>Eukaryota</taxon>
        <taxon>Fungi</taxon>
        <taxon>Dikarya</taxon>
        <taxon>Basidiomycota</taxon>
        <taxon>Agaricomycotina</taxon>
        <taxon>Agaricomycetes</taxon>
        <taxon>Agaricomycetidae</taxon>
        <taxon>Boletales</taxon>
        <taxon>Suillineae</taxon>
        <taxon>Suillaceae</taxon>
        <taxon>Suillus</taxon>
    </lineage>
</organism>
<dbReference type="InterPro" id="IPR015943">
    <property type="entry name" value="WD40/YVTN_repeat-like_dom_sf"/>
</dbReference>
<proteinExistence type="predicted"/>
<name>A0A9P7DZ50_9AGAM</name>
<dbReference type="Pfam" id="PF06985">
    <property type="entry name" value="HET"/>
    <property type="match status" value="1"/>
</dbReference>
<dbReference type="Pfam" id="PF00400">
    <property type="entry name" value="WD40"/>
    <property type="match status" value="6"/>
</dbReference>
<dbReference type="EMBL" id="JABBWE010000002">
    <property type="protein sequence ID" value="KAG1806507.1"/>
    <property type="molecule type" value="Genomic_DNA"/>
</dbReference>
<dbReference type="Gene3D" id="1.25.40.10">
    <property type="entry name" value="Tetratricopeptide repeat domain"/>
    <property type="match status" value="2"/>
</dbReference>
<dbReference type="InterPro" id="IPR020472">
    <property type="entry name" value="WD40_PAC1"/>
</dbReference>
<feature type="repeat" description="WD" evidence="3">
    <location>
        <begin position="102"/>
        <end position="137"/>
    </location>
</feature>
<dbReference type="PROSITE" id="PS00678">
    <property type="entry name" value="WD_REPEATS_1"/>
    <property type="match status" value="2"/>
</dbReference>
<dbReference type="CDD" id="cd00200">
    <property type="entry name" value="WD40"/>
    <property type="match status" value="1"/>
</dbReference>
<dbReference type="Proteomes" id="UP000719766">
    <property type="component" value="Unassembled WGS sequence"/>
</dbReference>
<dbReference type="SUPFAM" id="SSF48452">
    <property type="entry name" value="TPR-like"/>
    <property type="match status" value="2"/>
</dbReference>